<dbReference type="Pfam" id="PF00990">
    <property type="entry name" value="GGDEF"/>
    <property type="match status" value="1"/>
</dbReference>
<keyword evidence="3" id="KW-0597">Phosphoprotein</keyword>
<dbReference type="InterPro" id="IPR043128">
    <property type="entry name" value="Rev_trsase/Diguanyl_cyclase"/>
</dbReference>
<dbReference type="InterPro" id="IPR050469">
    <property type="entry name" value="Diguanylate_Cyclase"/>
</dbReference>
<evidence type="ECO:0000259" key="5">
    <source>
        <dbReference type="PROSITE" id="PS50887"/>
    </source>
</evidence>
<evidence type="ECO:0000259" key="4">
    <source>
        <dbReference type="PROSITE" id="PS50110"/>
    </source>
</evidence>
<accession>A0ABY4W5R6</accession>
<organism evidence="6 7">
    <name type="scientific">Sneathiella marina</name>
    <dbReference type="NCBI Taxonomy" id="2950108"/>
    <lineage>
        <taxon>Bacteria</taxon>
        <taxon>Pseudomonadati</taxon>
        <taxon>Pseudomonadota</taxon>
        <taxon>Alphaproteobacteria</taxon>
        <taxon>Sneathiellales</taxon>
        <taxon>Sneathiellaceae</taxon>
        <taxon>Sneathiella</taxon>
    </lineage>
</organism>
<dbReference type="PROSITE" id="PS50887">
    <property type="entry name" value="GGDEF"/>
    <property type="match status" value="1"/>
</dbReference>
<evidence type="ECO:0000313" key="7">
    <source>
        <dbReference type="Proteomes" id="UP001056291"/>
    </source>
</evidence>
<dbReference type="NCBIfam" id="TIGR00254">
    <property type="entry name" value="GGDEF"/>
    <property type="match status" value="1"/>
</dbReference>
<feature type="modified residue" description="4-aspartylphosphate" evidence="3">
    <location>
        <position position="177"/>
    </location>
</feature>
<gene>
    <name evidence="6" type="ORF">NBZ79_06040</name>
</gene>
<dbReference type="InterPro" id="IPR011006">
    <property type="entry name" value="CheY-like_superfamily"/>
</dbReference>
<dbReference type="PROSITE" id="PS50110">
    <property type="entry name" value="RESPONSE_REGULATORY"/>
    <property type="match status" value="2"/>
</dbReference>
<feature type="modified residue" description="4-aspartylphosphate" evidence="3">
    <location>
        <position position="56"/>
    </location>
</feature>
<dbReference type="Gene3D" id="3.40.50.2300">
    <property type="match status" value="2"/>
</dbReference>
<feature type="domain" description="GGDEF" evidence="5">
    <location>
        <begin position="287"/>
        <end position="423"/>
    </location>
</feature>
<feature type="domain" description="Response regulatory" evidence="4">
    <location>
        <begin position="127"/>
        <end position="244"/>
    </location>
</feature>
<dbReference type="Pfam" id="PF00072">
    <property type="entry name" value="Response_reg"/>
    <property type="match status" value="2"/>
</dbReference>
<dbReference type="GO" id="GO:0052621">
    <property type="term" value="F:diguanylate cyclase activity"/>
    <property type="evidence" value="ECO:0007669"/>
    <property type="project" value="UniProtKB-EC"/>
</dbReference>
<dbReference type="InterPro" id="IPR029787">
    <property type="entry name" value="Nucleotide_cyclase"/>
</dbReference>
<dbReference type="PANTHER" id="PTHR45138">
    <property type="entry name" value="REGULATORY COMPONENTS OF SENSORY TRANSDUCTION SYSTEM"/>
    <property type="match status" value="1"/>
</dbReference>
<dbReference type="EMBL" id="CP098747">
    <property type="protein sequence ID" value="USG62533.1"/>
    <property type="molecule type" value="Genomic_DNA"/>
</dbReference>
<dbReference type="EC" id="2.7.7.65" evidence="1"/>
<dbReference type="Gene3D" id="3.30.70.270">
    <property type="match status" value="1"/>
</dbReference>
<dbReference type="InterPro" id="IPR000160">
    <property type="entry name" value="GGDEF_dom"/>
</dbReference>
<dbReference type="Proteomes" id="UP001056291">
    <property type="component" value="Chromosome"/>
</dbReference>
<comment type="catalytic activity">
    <reaction evidence="2">
        <text>2 GTP = 3',3'-c-di-GMP + 2 diphosphate</text>
        <dbReference type="Rhea" id="RHEA:24898"/>
        <dbReference type="ChEBI" id="CHEBI:33019"/>
        <dbReference type="ChEBI" id="CHEBI:37565"/>
        <dbReference type="ChEBI" id="CHEBI:58805"/>
        <dbReference type="EC" id="2.7.7.65"/>
    </reaction>
</comment>
<dbReference type="InterPro" id="IPR001789">
    <property type="entry name" value="Sig_transdc_resp-reg_receiver"/>
</dbReference>
<dbReference type="SMART" id="SM00267">
    <property type="entry name" value="GGDEF"/>
    <property type="match status" value="1"/>
</dbReference>
<dbReference type="RefSeq" id="WP_251936384.1">
    <property type="nucleotide sequence ID" value="NZ_CP098747.1"/>
</dbReference>
<evidence type="ECO:0000256" key="2">
    <source>
        <dbReference type="ARBA" id="ARBA00034247"/>
    </source>
</evidence>
<keyword evidence="6" id="KW-0548">Nucleotidyltransferase</keyword>
<keyword evidence="7" id="KW-1185">Reference proteome</keyword>
<dbReference type="SUPFAM" id="SSF55073">
    <property type="entry name" value="Nucleotide cyclase"/>
    <property type="match status" value="1"/>
</dbReference>
<sequence length="432" mass="48916">MKYVLSVEDSRLFANQIKQSIEEQIDDTIVIIASSMSEAMELLRSGKYNFQLALLDLNLPDAPDGEIVDLVISHNIPIFVFSSLMEEKLHKQVFSKPVIDYVLKNNTTSISSLIKMVRRYFKNATTKLLYVDDSKTAQQFISNLLKRYNFNVLTASSGKEGLEILEKNLDISLVLTDFIMPNMDGIELTKQIRKNYPNWNLAIIGLSAGSEQNISARFLKSGGNDFINKNFHREEFFCRIHQNINLVEHMNELHHVASNDFLTGLPNRRTFFTMGETLFENAVRQDMSAIVAMMDIDFFKSVNDTWGHNIGDKVLQAVADKLSNRCRASDLLARVGGEEFAFVGIDINAAQAKQVLDDFRTAVEEVIIEENGDEIRPTISIGFTDIDFANNFGKDFNSLIQFADEALYQAKENGRNRVEKYSEQKASLISNG</sequence>
<dbReference type="PANTHER" id="PTHR45138:SF9">
    <property type="entry name" value="DIGUANYLATE CYCLASE DGCM-RELATED"/>
    <property type="match status" value="1"/>
</dbReference>
<evidence type="ECO:0000256" key="1">
    <source>
        <dbReference type="ARBA" id="ARBA00012528"/>
    </source>
</evidence>
<dbReference type="SMART" id="SM00448">
    <property type="entry name" value="REC"/>
    <property type="match status" value="2"/>
</dbReference>
<name>A0ABY4W5R6_9PROT</name>
<protein>
    <recommendedName>
        <fullName evidence="1">diguanylate cyclase</fullName>
        <ecNumber evidence="1">2.7.7.65</ecNumber>
    </recommendedName>
</protein>
<evidence type="ECO:0000313" key="6">
    <source>
        <dbReference type="EMBL" id="USG62533.1"/>
    </source>
</evidence>
<feature type="domain" description="Response regulatory" evidence="4">
    <location>
        <begin position="3"/>
        <end position="119"/>
    </location>
</feature>
<dbReference type="CDD" id="cd01949">
    <property type="entry name" value="GGDEF"/>
    <property type="match status" value="1"/>
</dbReference>
<evidence type="ECO:0000256" key="3">
    <source>
        <dbReference type="PROSITE-ProRule" id="PRU00169"/>
    </source>
</evidence>
<dbReference type="SUPFAM" id="SSF52172">
    <property type="entry name" value="CheY-like"/>
    <property type="match status" value="2"/>
</dbReference>
<keyword evidence="6" id="KW-0808">Transferase</keyword>
<reference evidence="6" key="1">
    <citation type="submission" date="2022-06" db="EMBL/GenBank/DDBJ databases">
        <title>Sneathiella actinostolidae sp. nov., isolated from a sea anemonein the Western Pacific Ocean.</title>
        <authorList>
            <person name="Wei M.J."/>
        </authorList>
    </citation>
    <scope>NUCLEOTIDE SEQUENCE</scope>
    <source>
        <strain evidence="6">PHK-P5</strain>
    </source>
</reference>
<proteinExistence type="predicted"/>